<dbReference type="Pfam" id="PF04505">
    <property type="entry name" value="CD225"/>
    <property type="match status" value="1"/>
</dbReference>
<evidence type="ECO:0000256" key="4">
    <source>
        <dbReference type="ARBA" id="ARBA00022989"/>
    </source>
</evidence>
<dbReference type="GO" id="GO:0016020">
    <property type="term" value="C:membrane"/>
    <property type="evidence" value="ECO:0007669"/>
    <property type="project" value="UniProtKB-SubCell"/>
</dbReference>
<dbReference type="InterPro" id="IPR051423">
    <property type="entry name" value="CD225/Dispanin"/>
</dbReference>
<evidence type="ECO:0000313" key="7">
    <source>
        <dbReference type="EMBL" id="CAJ1065478.1"/>
    </source>
</evidence>
<comment type="similarity">
    <text evidence="2">Belongs to the CD225/Dispanin family.</text>
</comment>
<evidence type="ECO:0000256" key="1">
    <source>
        <dbReference type="ARBA" id="ARBA00004370"/>
    </source>
</evidence>
<keyword evidence="4 6" id="KW-1133">Transmembrane helix</keyword>
<evidence type="ECO:0000256" key="5">
    <source>
        <dbReference type="ARBA" id="ARBA00023136"/>
    </source>
</evidence>
<evidence type="ECO:0000256" key="6">
    <source>
        <dbReference type="SAM" id="Phobius"/>
    </source>
</evidence>
<keyword evidence="5 6" id="KW-0472">Membrane</keyword>
<evidence type="ECO:0000313" key="8">
    <source>
        <dbReference type="Proteomes" id="UP001178508"/>
    </source>
</evidence>
<accession>A0AAV1FWN2</accession>
<dbReference type="PANTHER" id="PTHR14948:SF46">
    <property type="entry name" value="DISPANIN SUBFAMILY A MEMBER 2B-LIKE-RELATED"/>
    <property type="match status" value="1"/>
</dbReference>
<evidence type="ECO:0000256" key="2">
    <source>
        <dbReference type="ARBA" id="ARBA00006843"/>
    </source>
</evidence>
<keyword evidence="8" id="KW-1185">Reference proteome</keyword>
<dbReference type="AlphaFoldDB" id="A0AAV1FWN2"/>
<organism evidence="7 8">
    <name type="scientific">Xyrichtys novacula</name>
    <name type="common">Pearly razorfish</name>
    <name type="synonym">Hemipteronotus novacula</name>
    <dbReference type="NCBI Taxonomy" id="13765"/>
    <lineage>
        <taxon>Eukaryota</taxon>
        <taxon>Metazoa</taxon>
        <taxon>Chordata</taxon>
        <taxon>Craniata</taxon>
        <taxon>Vertebrata</taxon>
        <taxon>Euteleostomi</taxon>
        <taxon>Actinopterygii</taxon>
        <taxon>Neopterygii</taxon>
        <taxon>Teleostei</taxon>
        <taxon>Neoteleostei</taxon>
        <taxon>Acanthomorphata</taxon>
        <taxon>Eupercaria</taxon>
        <taxon>Labriformes</taxon>
        <taxon>Labridae</taxon>
        <taxon>Xyrichtys</taxon>
    </lineage>
</organism>
<protein>
    <submittedName>
        <fullName evidence="7">Transmembrane protein 91-like</fullName>
    </submittedName>
</protein>
<dbReference type="PANTHER" id="PTHR14948">
    <property type="entry name" value="NG5"/>
    <property type="match status" value="1"/>
</dbReference>
<proteinExistence type="inferred from homology"/>
<name>A0AAV1FWN2_XYRNO</name>
<gene>
    <name evidence="7" type="ORF">XNOV1_A025654</name>
</gene>
<dbReference type="Proteomes" id="UP001178508">
    <property type="component" value="Chromosome 10"/>
</dbReference>
<keyword evidence="3 6" id="KW-0812">Transmembrane</keyword>
<feature type="transmembrane region" description="Helical" evidence="6">
    <location>
        <begin position="60"/>
        <end position="79"/>
    </location>
</feature>
<reference evidence="7" key="1">
    <citation type="submission" date="2023-08" db="EMBL/GenBank/DDBJ databases">
        <authorList>
            <person name="Alioto T."/>
            <person name="Alioto T."/>
            <person name="Gomez Garrido J."/>
        </authorList>
    </citation>
    <scope>NUCLEOTIDE SEQUENCE</scope>
</reference>
<evidence type="ECO:0000256" key="3">
    <source>
        <dbReference type="ARBA" id="ARBA00022692"/>
    </source>
</evidence>
<sequence length="86" mass="8796">MEGGRAAAVAPSYIGLSIFNLLCCCLPLGIAALIYSCKAQEANSLGQTSLAQDASRTAKILNIVGIVCGILLIIIFIAVNASSSPQ</sequence>
<dbReference type="InterPro" id="IPR007593">
    <property type="entry name" value="CD225/Dispanin_fam"/>
</dbReference>
<comment type="subcellular location">
    <subcellularLocation>
        <location evidence="1">Membrane</location>
    </subcellularLocation>
</comment>
<feature type="transmembrane region" description="Helical" evidence="6">
    <location>
        <begin position="12"/>
        <end position="35"/>
    </location>
</feature>
<dbReference type="EMBL" id="OY660873">
    <property type="protein sequence ID" value="CAJ1065478.1"/>
    <property type="molecule type" value="Genomic_DNA"/>
</dbReference>